<feature type="region of interest" description="Disordered" evidence="1">
    <location>
        <begin position="1"/>
        <end position="69"/>
    </location>
</feature>
<feature type="compositionally biased region" description="Polar residues" evidence="1">
    <location>
        <begin position="53"/>
        <end position="69"/>
    </location>
</feature>
<protein>
    <submittedName>
        <fullName evidence="2">Uncharacterized protein</fullName>
    </submittedName>
</protein>
<name>W4GX03_APHAT</name>
<sequence length="159" mass="17621">MEGIGDTLPRRTPPPRPANHPKETLLRILKHAKSSADPSAQGLLSVESPRPRVTSSAVPLSSSTTTATPQHRQLFHRQQKHKPAMIQINPVVLSEESSSDSSANETTMLHRRLLHAATAATRHYQDRRGTATDAPPRVIAVPFRHSIQVPSFRNHCFPR</sequence>
<dbReference type="AlphaFoldDB" id="W4GX03"/>
<dbReference type="EMBL" id="KI913119">
    <property type="protein sequence ID" value="ETV84202.1"/>
    <property type="molecule type" value="Genomic_DNA"/>
</dbReference>
<dbReference type="RefSeq" id="XP_009825894.1">
    <property type="nucleotide sequence ID" value="XM_009827592.1"/>
</dbReference>
<dbReference type="VEuPathDB" id="FungiDB:H257_03479"/>
<proteinExistence type="predicted"/>
<evidence type="ECO:0000256" key="1">
    <source>
        <dbReference type="SAM" id="MobiDB-lite"/>
    </source>
</evidence>
<reference evidence="2" key="1">
    <citation type="submission" date="2013-12" db="EMBL/GenBank/DDBJ databases">
        <title>The Genome Sequence of Aphanomyces astaci APO3.</title>
        <authorList>
            <consortium name="The Broad Institute Genomics Platform"/>
            <person name="Russ C."/>
            <person name="Tyler B."/>
            <person name="van West P."/>
            <person name="Dieguez-Uribeondo J."/>
            <person name="Young S.K."/>
            <person name="Zeng Q."/>
            <person name="Gargeya S."/>
            <person name="Fitzgerald M."/>
            <person name="Abouelleil A."/>
            <person name="Alvarado L."/>
            <person name="Chapman S.B."/>
            <person name="Gainer-Dewar J."/>
            <person name="Goldberg J."/>
            <person name="Griggs A."/>
            <person name="Gujja S."/>
            <person name="Hansen M."/>
            <person name="Howarth C."/>
            <person name="Imamovic A."/>
            <person name="Ireland A."/>
            <person name="Larimer J."/>
            <person name="McCowan C."/>
            <person name="Murphy C."/>
            <person name="Pearson M."/>
            <person name="Poon T.W."/>
            <person name="Priest M."/>
            <person name="Roberts A."/>
            <person name="Saif S."/>
            <person name="Shea T."/>
            <person name="Sykes S."/>
            <person name="Wortman J."/>
            <person name="Nusbaum C."/>
            <person name="Birren B."/>
        </authorList>
    </citation>
    <scope>NUCLEOTIDE SEQUENCE [LARGE SCALE GENOMIC DNA]</scope>
    <source>
        <strain evidence="2">APO3</strain>
    </source>
</reference>
<organism evidence="2">
    <name type="scientific">Aphanomyces astaci</name>
    <name type="common">Crayfish plague agent</name>
    <dbReference type="NCBI Taxonomy" id="112090"/>
    <lineage>
        <taxon>Eukaryota</taxon>
        <taxon>Sar</taxon>
        <taxon>Stramenopiles</taxon>
        <taxon>Oomycota</taxon>
        <taxon>Saprolegniomycetes</taxon>
        <taxon>Saprolegniales</taxon>
        <taxon>Verrucalvaceae</taxon>
        <taxon>Aphanomyces</taxon>
    </lineage>
</organism>
<accession>W4GX03</accession>
<evidence type="ECO:0000313" key="2">
    <source>
        <dbReference type="EMBL" id="ETV84202.1"/>
    </source>
</evidence>
<dbReference type="GeneID" id="20805475"/>
<gene>
    <name evidence="2" type="ORF">H257_03479</name>
</gene>